<evidence type="ECO:0000313" key="2">
    <source>
        <dbReference type="EMBL" id="NIK55998.1"/>
    </source>
</evidence>
<dbReference type="Proteomes" id="UP000555407">
    <property type="component" value="Unassembled WGS sequence"/>
</dbReference>
<dbReference type="PANTHER" id="PTHR43194">
    <property type="entry name" value="HYDROLASE ALPHA/BETA FOLD FAMILY"/>
    <property type="match status" value="1"/>
</dbReference>
<name>A0A7X5ZZJ2_9ACTN</name>
<reference evidence="2 3" key="1">
    <citation type="submission" date="2020-03" db="EMBL/GenBank/DDBJ databases">
        <title>Sequencing the genomes of 1000 actinobacteria strains.</title>
        <authorList>
            <person name="Klenk H.-P."/>
        </authorList>
    </citation>
    <scope>NUCLEOTIDE SEQUENCE [LARGE SCALE GENOMIC DNA]</scope>
    <source>
        <strain evidence="2 3">DSM 45490</strain>
    </source>
</reference>
<dbReference type="InterPro" id="IPR029058">
    <property type="entry name" value="AB_hydrolase_fold"/>
</dbReference>
<dbReference type="SUPFAM" id="SSF53474">
    <property type="entry name" value="alpha/beta-Hydrolases"/>
    <property type="match status" value="1"/>
</dbReference>
<evidence type="ECO:0000259" key="1">
    <source>
        <dbReference type="Pfam" id="PF00561"/>
    </source>
</evidence>
<dbReference type="InterPro" id="IPR050228">
    <property type="entry name" value="Carboxylesterase_BioH"/>
</dbReference>
<dbReference type="GO" id="GO:0003824">
    <property type="term" value="F:catalytic activity"/>
    <property type="evidence" value="ECO:0007669"/>
    <property type="project" value="UniProtKB-ARBA"/>
</dbReference>
<proteinExistence type="predicted"/>
<dbReference type="AlphaFoldDB" id="A0A7X5ZZJ2"/>
<feature type="domain" description="AB hydrolase-1" evidence="1">
    <location>
        <begin position="45"/>
        <end position="214"/>
    </location>
</feature>
<keyword evidence="3" id="KW-1185">Reference proteome</keyword>
<organism evidence="2 3">
    <name type="scientific">Kribbella shirazensis</name>
    <dbReference type="NCBI Taxonomy" id="1105143"/>
    <lineage>
        <taxon>Bacteria</taxon>
        <taxon>Bacillati</taxon>
        <taxon>Actinomycetota</taxon>
        <taxon>Actinomycetes</taxon>
        <taxon>Propionibacteriales</taxon>
        <taxon>Kribbellaceae</taxon>
        <taxon>Kribbella</taxon>
    </lineage>
</organism>
<gene>
    <name evidence="2" type="ORF">BJY22_001715</name>
</gene>
<sequence length="226" mass="24367">MFVPGLLCDEAVWSSTLHALAHPAPTSISDVHTEPLSVAAMAEALLSGSPDRFALAGLSLGGYIALEVMRRAPERITRLALVDTNARADDPRSTSRRRAQLRLVGEDRFEEVVEQLVATFLAPARRHDEPLVARLAAMMRRTGPEVFARQQEAIIARADTRPLLPGITCPTLVLFGEEDALNPPAVRQELVDALPQAEAVVLSGTGHLAPLENPAATGAALHRWLT</sequence>
<protein>
    <submittedName>
        <fullName evidence="2">Pimeloyl-ACP methyl ester carboxylesterase</fullName>
    </submittedName>
</protein>
<dbReference type="Pfam" id="PF00561">
    <property type="entry name" value="Abhydrolase_1"/>
    <property type="match status" value="1"/>
</dbReference>
<comment type="caution">
    <text evidence="2">The sequence shown here is derived from an EMBL/GenBank/DDBJ whole genome shotgun (WGS) entry which is preliminary data.</text>
</comment>
<accession>A0A7X5ZZJ2</accession>
<dbReference type="RefSeq" id="WP_167205068.1">
    <property type="nucleotide sequence ID" value="NZ_JAASRO010000001.1"/>
</dbReference>
<dbReference type="Gene3D" id="3.40.50.1820">
    <property type="entry name" value="alpha/beta hydrolase"/>
    <property type="match status" value="1"/>
</dbReference>
<dbReference type="PANTHER" id="PTHR43194:SF5">
    <property type="entry name" value="PIMELOYL-[ACYL-CARRIER PROTEIN] METHYL ESTER ESTERASE"/>
    <property type="match status" value="1"/>
</dbReference>
<dbReference type="EMBL" id="JAASRO010000001">
    <property type="protein sequence ID" value="NIK55998.1"/>
    <property type="molecule type" value="Genomic_DNA"/>
</dbReference>
<dbReference type="InterPro" id="IPR000073">
    <property type="entry name" value="AB_hydrolase_1"/>
</dbReference>
<dbReference type="PRINTS" id="PR00111">
    <property type="entry name" value="ABHYDROLASE"/>
</dbReference>
<evidence type="ECO:0000313" key="3">
    <source>
        <dbReference type="Proteomes" id="UP000555407"/>
    </source>
</evidence>